<dbReference type="Pfam" id="PF01636">
    <property type="entry name" value="APH"/>
    <property type="match status" value="1"/>
</dbReference>
<organism evidence="3">
    <name type="scientific">Ajellomyces dermatitidis (strain ATCC 18188 / CBS 674.68)</name>
    <name type="common">Blastomyces dermatitidis</name>
    <dbReference type="NCBI Taxonomy" id="653446"/>
    <lineage>
        <taxon>Eukaryota</taxon>
        <taxon>Fungi</taxon>
        <taxon>Dikarya</taxon>
        <taxon>Ascomycota</taxon>
        <taxon>Pezizomycotina</taxon>
        <taxon>Eurotiomycetes</taxon>
        <taxon>Eurotiomycetidae</taxon>
        <taxon>Onygenales</taxon>
        <taxon>Ajellomycetaceae</taxon>
        <taxon>Blastomyces</taxon>
    </lineage>
</organism>
<evidence type="ECO:0000259" key="2">
    <source>
        <dbReference type="Pfam" id="PF01636"/>
    </source>
</evidence>
<dbReference type="AlphaFoldDB" id="A0A0J9ET33"/>
<sequence>MLAFLVNKFRQQNNSESRTGHSERRYDGSFDGETIYDYFGNLVIKSHNIRDGHPVAIKFKTVGFFWESEADMMAYAHSQNLLAPAVWECRQLDSHRIAMIADFVPGNPLDEVWPTLDEQQRMSITEQLADHLKLFRSCTQPYIGRVNRQPTYNPYEGIERKLMGPFNSEADFDQWCLSRIKNPSEKSKWRRKLAELRRNSQSKFVLTHGDLFPRNILVKEGKITGIVDWERSGFYPEYVEYALAACLYDYGGEEWWKPLLMEALTPCIPERLEVQTSSQTLEYAPQTLQLVAFGIGDIAHWALFIPNRTADPTGTLVHIGIEGNDAKSGGGEAELLINQFQLSRSSAKSVVPLVGSRATRGEVEDAARACFESFDYNILLDNCQTFTIDVLTELRRRLPSQIQQASINLIREQYGTTPVKIQQFLDQHKQQQNTEGHQPESSEPRFSLD</sequence>
<dbReference type="PANTHER" id="PTHR21310:SF15">
    <property type="entry name" value="AMINOGLYCOSIDE PHOSPHOTRANSFERASE DOMAIN-CONTAINING PROTEIN"/>
    <property type="match status" value="1"/>
</dbReference>
<dbReference type="PANTHER" id="PTHR21310">
    <property type="entry name" value="AMINOGLYCOSIDE PHOSPHOTRANSFERASE-RELATED-RELATED"/>
    <property type="match status" value="1"/>
</dbReference>
<evidence type="ECO:0000256" key="1">
    <source>
        <dbReference type="SAM" id="MobiDB-lite"/>
    </source>
</evidence>
<evidence type="ECO:0000313" key="3">
    <source>
        <dbReference type="EMBL" id="KMW68335.1"/>
    </source>
</evidence>
<feature type="domain" description="Aminoglycoside phosphotransferase" evidence="2">
    <location>
        <begin position="68"/>
        <end position="256"/>
    </location>
</feature>
<gene>
    <name evidence="3" type="ORF">BDDG_12741</name>
</gene>
<dbReference type="InterPro" id="IPR002575">
    <property type="entry name" value="Aminoglycoside_PTrfase"/>
</dbReference>
<proteinExistence type="predicted"/>
<reference evidence="3" key="1">
    <citation type="submission" date="2010-03" db="EMBL/GenBank/DDBJ databases">
        <title>Annotation of Blastomyces dermatitidis strain ATCC 18188.</title>
        <authorList>
            <consortium name="The Broad Institute Genome Sequencing Platform"/>
            <consortium name="Broad Institute Genome Sequencing Center for Infectious Disease."/>
            <person name="Cuomo C."/>
            <person name="Klein B."/>
            <person name="Sullivan T."/>
            <person name="Heitman J."/>
            <person name="Young S."/>
            <person name="Zeng Q."/>
            <person name="Gargeya S."/>
            <person name="Alvarado L."/>
            <person name="Berlin A.M."/>
            <person name="Chapman S.B."/>
            <person name="Chen Z."/>
            <person name="Freedman E."/>
            <person name="Gellesch M."/>
            <person name="Goldberg J."/>
            <person name="Griggs A."/>
            <person name="Gujja S."/>
            <person name="Heilman E."/>
            <person name="Heiman D."/>
            <person name="Howarth C."/>
            <person name="Mehta T."/>
            <person name="Neiman D."/>
            <person name="Pearson M."/>
            <person name="Roberts A."/>
            <person name="Saif S."/>
            <person name="Shea T."/>
            <person name="Shenoy N."/>
            <person name="Sisk P."/>
            <person name="Stolte C."/>
            <person name="Sykes S."/>
            <person name="White J."/>
            <person name="Yandava C."/>
            <person name="Haas B."/>
            <person name="Nusbaum C."/>
            <person name="Birren B."/>
        </authorList>
    </citation>
    <scope>NUCLEOTIDE SEQUENCE</scope>
    <source>
        <strain evidence="3">ATCC 18188</strain>
    </source>
</reference>
<dbReference type="InterPro" id="IPR011009">
    <property type="entry name" value="Kinase-like_dom_sf"/>
</dbReference>
<feature type="compositionally biased region" description="Basic and acidic residues" evidence="1">
    <location>
        <begin position="437"/>
        <end position="449"/>
    </location>
</feature>
<name>A0A0J9ET33_AJEDA</name>
<dbReference type="Proteomes" id="UP000007802">
    <property type="component" value="Unassembled WGS sequence"/>
</dbReference>
<protein>
    <recommendedName>
        <fullName evidence="2">Aminoglycoside phosphotransferase domain-containing protein</fullName>
    </recommendedName>
</protein>
<dbReference type="EMBL" id="GG749465">
    <property type="protein sequence ID" value="KMW68335.1"/>
    <property type="molecule type" value="Genomic_DNA"/>
</dbReference>
<dbReference type="SUPFAM" id="SSF56112">
    <property type="entry name" value="Protein kinase-like (PK-like)"/>
    <property type="match status" value="1"/>
</dbReference>
<dbReference type="CDD" id="cd05120">
    <property type="entry name" value="APH_ChoK_like"/>
    <property type="match status" value="1"/>
</dbReference>
<dbReference type="OrthoDB" id="4198689at2759"/>
<dbReference type="InterPro" id="IPR051678">
    <property type="entry name" value="AGP_Transferase"/>
</dbReference>
<accession>A0A0J9ET33</accession>
<feature type="region of interest" description="Disordered" evidence="1">
    <location>
        <begin position="427"/>
        <end position="449"/>
    </location>
</feature>
<dbReference type="Gene3D" id="3.90.1200.10">
    <property type="match status" value="1"/>
</dbReference>